<dbReference type="SMART" id="SM00382">
    <property type="entry name" value="AAA"/>
    <property type="match status" value="1"/>
</dbReference>
<evidence type="ECO:0000256" key="9">
    <source>
        <dbReference type="SAM" id="Phobius"/>
    </source>
</evidence>
<organism evidence="12 13">
    <name type="scientific">Vagococcus allomyrinae</name>
    <dbReference type="NCBI Taxonomy" id="2794353"/>
    <lineage>
        <taxon>Bacteria</taxon>
        <taxon>Bacillati</taxon>
        <taxon>Bacillota</taxon>
        <taxon>Bacilli</taxon>
        <taxon>Lactobacillales</taxon>
        <taxon>Enterococcaceae</taxon>
        <taxon>Vagococcus</taxon>
    </lineage>
</organism>
<dbReference type="EMBL" id="JAEEGA010000029">
    <property type="protein sequence ID" value="MBP1044491.1"/>
    <property type="molecule type" value="Genomic_DNA"/>
</dbReference>
<dbReference type="InterPro" id="IPR027417">
    <property type="entry name" value="P-loop_NTPase"/>
</dbReference>
<dbReference type="Pfam" id="PF00664">
    <property type="entry name" value="ABC_membrane"/>
    <property type="match status" value="1"/>
</dbReference>
<dbReference type="PROSITE" id="PS00211">
    <property type="entry name" value="ABC_TRANSPORTER_1"/>
    <property type="match status" value="1"/>
</dbReference>
<evidence type="ECO:0000313" key="13">
    <source>
        <dbReference type="Proteomes" id="UP000674938"/>
    </source>
</evidence>
<keyword evidence="7 9" id="KW-1133">Transmembrane helix</keyword>
<dbReference type="InterPro" id="IPR003593">
    <property type="entry name" value="AAA+_ATPase"/>
</dbReference>
<evidence type="ECO:0000259" key="10">
    <source>
        <dbReference type="PROSITE" id="PS50893"/>
    </source>
</evidence>
<feature type="transmembrane region" description="Helical" evidence="9">
    <location>
        <begin position="276"/>
        <end position="299"/>
    </location>
</feature>
<dbReference type="GO" id="GO:0015421">
    <property type="term" value="F:ABC-type oligopeptide transporter activity"/>
    <property type="evidence" value="ECO:0007669"/>
    <property type="project" value="TreeGrafter"/>
</dbReference>
<dbReference type="GO" id="GO:0005524">
    <property type="term" value="F:ATP binding"/>
    <property type="evidence" value="ECO:0007669"/>
    <property type="project" value="UniProtKB-KW"/>
</dbReference>
<keyword evidence="13" id="KW-1185">Reference proteome</keyword>
<dbReference type="InterPro" id="IPR036640">
    <property type="entry name" value="ABC1_TM_sf"/>
</dbReference>
<feature type="domain" description="ABC transporter" evidence="10">
    <location>
        <begin position="332"/>
        <end position="568"/>
    </location>
</feature>
<evidence type="ECO:0000256" key="2">
    <source>
        <dbReference type="ARBA" id="ARBA00022448"/>
    </source>
</evidence>
<evidence type="ECO:0000256" key="1">
    <source>
        <dbReference type="ARBA" id="ARBA00004651"/>
    </source>
</evidence>
<dbReference type="Proteomes" id="UP000674938">
    <property type="component" value="Unassembled WGS sequence"/>
</dbReference>
<dbReference type="InterPro" id="IPR017871">
    <property type="entry name" value="ABC_transporter-like_CS"/>
</dbReference>
<feature type="transmembrane region" description="Helical" evidence="9">
    <location>
        <begin position="21"/>
        <end position="41"/>
    </location>
</feature>
<dbReference type="InterPro" id="IPR003439">
    <property type="entry name" value="ABC_transporter-like_ATP-bd"/>
</dbReference>
<reference evidence="12" key="1">
    <citation type="submission" date="2020-12" db="EMBL/GenBank/DDBJ databases">
        <title>Vagococcus allomyrinae sp. nov. and Enterococcus lavae sp. nov., isolated from the larvae of Allomyrina dichotoma.</title>
        <authorList>
            <person name="Lee S.D."/>
        </authorList>
    </citation>
    <scope>NUCLEOTIDE SEQUENCE</scope>
    <source>
        <strain evidence="12">BWB3-3</strain>
    </source>
</reference>
<keyword evidence="5" id="KW-0547">Nucleotide-binding</keyword>
<dbReference type="InterPro" id="IPR039421">
    <property type="entry name" value="Type_1_exporter"/>
</dbReference>
<keyword evidence="4 9" id="KW-0812">Transmembrane</keyword>
<dbReference type="CDD" id="cd18548">
    <property type="entry name" value="ABC_6TM_Tm287_like"/>
    <property type="match status" value="1"/>
</dbReference>
<keyword evidence="3" id="KW-1003">Cell membrane</keyword>
<dbReference type="SUPFAM" id="SSF52540">
    <property type="entry name" value="P-loop containing nucleoside triphosphate hydrolases"/>
    <property type="match status" value="1"/>
</dbReference>
<evidence type="ECO:0000256" key="4">
    <source>
        <dbReference type="ARBA" id="ARBA00022692"/>
    </source>
</evidence>
<evidence type="ECO:0000256" key="5">
    <source>
        <dbReference type="ARBA" id="ARBA00022741"/>
    </source>
</evidence>
<evidence type="ECO:0000313" key="12">
    <source>
        <dbReference type="EMBL" id="MBP1044491.1"/>
    </source>
</evidence>
<feature type="transmembrane region" description="Helical" evidence="9">
    <location>
        <begin position="135"/>
        <end position="152"/>
    </location>
</feature>
<keyword evidence="2" id="KW-0813">Transport</keyword>
<dbReference type="FunFam" id="3.40.50.300:FF:000221">
    <property type="entry name" value="Multidrug ABC transporter ATP-binding protein"/>
    <property type="match status" value="1"/>
</dbReference>
<comment type="subcellular location">
    <subcellularLocation>
        <location evidence="1">Cell membrane</location>
        <topology evidence="1">Multi-pass membrane protein</topology>
    </subcellularLocation>
</comment>
<sequence length="579" mass="63894">MIKTLMKSIREYRQPTLLASGLMVLEVVMEVLIPFFMAMLIDKGISQGDMSYVTKMGTILIGMACLSLLFGCLSGSAAATAATGFSTNLRHDIFSQIQRFSFANIDNFSSDSLVTRLTTDISNVLLAYQAIIRQAVRAICMVCFTLFLVYTISVKIGLMFTVVVPLLGGLLFYIAKKAHPYFMQALATYDQLNNVVQENLQGIRVVKSFVKEDVETDKFTTISLKICQAFTKGQKIVAYNMPTIQFFTYLCILVIAWIGAHLIVSNELTTGNFMSMFAYVMQILMNLMLLSVVFVQIIIARSSAERIVEVLQEEPDQRVAKQPVMTVADGAIRFNHVNFSYVKDQTKLCLIDANLTIASGETIGIVGGTGSSKTTLVQLIPRLYDATTGSVSIGGRDVGDYDIDVLRNEVAMVPQNNLLFSGTIKENLLWGNPKATEQELVHACQLAQADEFIQQLSKGYDTFIEEGGTNVSGGQRQRLCIARALLKKPKVLILDDSTSAVDTKTDGMIRRAFREEILATTKLIIAQRISSIQEADRIIVLEGGQVNGIGTHDELLASNQIYQEIYHTQIQGGGDFDEA</sequence>
<keyword evidence="8 9" id="KW-0472">Membrane</keyword>
<protein>
    <submittedName>
        <fullName evidence="12">ABC transporter ATP-binding protein</fullName>
    </submittedName>
</protein>
<dbReference type="RefSeq" id="WP_209533018.1">
    <property type="nucleotide sequence ID" value="NZ_JAEEGA010000029.1"/>
</dbReference>
<comment type="caution">
    <text evidence="12">The sequence shown here is derived from an EMBL/GenBank/DDBJ whole genome shotgun (WGS) entry which is preliminary data.</text>
</comment>
<feature type="transmembrane region" description="Helical" evidence="9">
    <location>
        <begin position="158"/>
        <end position="175"/>
    </location>
</feature>
<dbReference type="GO" id="GO:0016887">
    <property type="term" value="F:ATP hydrolysis activity"/>
    <property type="evidence" value="ECO:0007669"/>
    <property type="project" value="InterPro"/>
</dbReference>
<name>A0A940PED0_9ENTE</name>
<evidence type="ECO:0000256" key="6">
    <source>
        <dbReference type="ARBA" id="ARBA00022840"/>
    </source>
</evidence>
<dbReference type="PROSITE" id="PS50893">
    <property type="entry name" value="ABC_TRANSPORTER_2"/>
    <property type="match status" value="1"/>
</dbReference>
<dbReference type="Gene3D" id="1.20.1560.10">
    <property type="entry name" value="ABC transporter type 1, transmembrane domain"/>
    <property type="match status" value="1"/>
</dbReference>
<dbReference type="SUPFAM" id="SSF90123">
    <property type="entry name" value="ABC transporter transmembrane region"/>
    <property type="match status" value="1"/>
</dbReference>
<evidence type="ECO:0000259" key="11">
    <source>
        <dbReference type="PROSITE" id="PS50929"/>
    </source>
</evidence>
<proteinExistence type="predicted"/>
<dbReference type="PANTHER" id="PTHR43394">
    <property type="entry name" value="ATP-DEPENDENT PERMEASE MDL1, MITOCHONDRIAL"/>
    <property type="match status" value="1"/>
</dbReference>
<dbReference type="Pfam" id="PF00005">
    <property type="entry name" value="ABC_tran"/>
    <property type="match status" value="1"/>
</dbReference>
<feature type="transmembrane region" description="Helical" evidence="9">
    <location>
        <begin position="246"/>
        <end position="264"/>
    </location>
</feature>
<evidence type="ECO:0000256" key="7">
    <source>
        <dbReference type="ARBA" id="ARBA00022989"/>
    </source>
</evidence>
<gene>
    <name evidence="12" type="ORF">I6N95_26125</name>
</gene>
<dbReference type="InterPro" id="IPR011527">
    <property type="entry name" value="ABC1_TM_dom"/>
</dbReference>
<feature type="domain" description="ABC transmembrane type-1" evidence="11">
    <location>
        <begin position="17"/>
        <end position="297"/>
    </location>
</feature>
<dbReference type="Gene3D" id="3.40.50.300">
    <property type="entry name" value="P-loop containing nucleotide triphosphate hydrolases"/>
    <property type="match status" value="1"/>
</dbReference>
<keyword evidence="6 12" id="KW-0067">ATP-binding</keyword>
<dbReference type="PROSITE" id="PS50929">
    <property type="entry name" value="ABC_TM1F"/>
    <property type="match status" value="1"/>
</dbReference>
<dbReference type="GO" id="GO:0005886">
    <property type="term" value="C:plasma membrane"/>
    <property type="evidence" value="ECO:0007669"/>
    <property type="project" value="UniProtKB-SubCell"/>
</dbReference>
<dbReference type="PANTHER" id="PTHR43394:SF1">
    <property type="entry name" value="ATP-BINDING CASSETTE SUB-FAMILY B MEMBER 10, MITOCHONDRIAL"/>
    <property type="match status" value="1"/>
</dbReference>
<feature type="transmembrane region" description="Helical" evidence="9">
    <location>
        <begin position="61"/>
        <end position="85"/>
    </location>
</feature>
<evidence type="ECO:0000256" key="8">
    <source>
        <dbReference type="ARBA" id="ARBA00023136"/>
    </source>
</evidence>
<accession>A0A940PED0</accession>
<evidence type="ECO:0000256" key="3">
    <source>
        <dbReference type="ARBA" id="ARBA00022475"/>
    </source>
</evidence>
<dbReference type="AlphaFoldDB" id="A0A940PED0"/>